<dbReference type="Proteomes" id="UP001058860">
    <property type="component" value="Chromosome"/>
</dbReference>
<accession>A0ABY5PKJ8</accession>
<proteinExistence type="predicted"/>
<evidence type="ECO:0000313" key="3">
    <source>
        <dbReference type="Proteomes" id="UP001058860"/>
    </source>
</evidence>
<feature type="region of interest" description="Disordered" evidence="1">
    <location>
        <begin position="571"/>
        <end position="593"/>
    </location>
</feature>
<evidence type="ECO:0000256" key="1">
    <source>
        <dbReference type="SAM" id="MobiDB-lite"/>
    </source>
</evidence>
<name>A0ABY5PKJ8_9ACTN</name>
<dbReference type="EMBL" id="CP088295">
    <property type="protein sequence ID" value="UUY05065.1"/>
    <property type="molecule type" value="Genomic_DNA"/>
</dbReference>
<dbReference type="RefSeq" id="WP_353865534.1">
    <property type="nucleotide sequence ID" value="NZ_CP088295.1"/>
</dbReference>
<protein>
    <submittedName>
        <fullName evidence="2">Uncharacterized protein</fullName>
    </submittedName>
</protein>
<reference evidence="3" key="1">
    <citation type="submission" date="2021-11" db="EMBL/GenBank/DDBJ databases">
        <title>Cultivation dependent microbiological survey of springs from the worlds oldest radium mine currently devoted to the extraction of radon-saturated water.</title>
        <authorList>
            <person name="Kapinusova G."/>
            <person name="Smrhova T."/>
            <person name="Strejcek M."/>
            <person name="Suman J."/>
            <person name="Jani K."/>
            <person name="Pajer P."/>
            <person name="Uhlik O."/>
        </authorList>
    </citation>
    <scope>NUCLEOTIDE SEQUENCE [LARGE SCALE GENOMIC DNA]</scope>
    <source>
        <strain evidence="3">J379</strain>
    </source>
</reference>
<keyword evidence="3" id="KW-1185">Reference proteome</keyword>
<gene>
    <name evidence="2" type="ORF">LRS13_05925</name>
</gene>
<sequence>MGAEEVGRAAALVACGLALALGGCGGGDDGVAGAERSDRADGKPAITEQKALAVSESLLGDGGSTASAGDEESYEPAGEIVADSGFRPWVDGFSFENYGNDVEPQNLTEVQIQALFGDDVCVGGDGETCKLTPAAERWMETQNARMDGGHCMGFSVAAIRMFVGALEEKDFGADTTAELEIQGNTDLQASIAEHWVYQDLPGINEQTFQGTPAETLDRLAENLNSGKENFTIGIFKPDGTAGHAITPFAVEDKGDDEYAVLVYDNNFPGIVRALDVDVAEDTWRYVGGTNPKDLDQVYEGDAETQSMILLPTSPGENLQPCPFCQGEDGEAGEGFGASLGKDQQYSQVTLNGDVENHPHLILMDEQERVTGIVDGELVNEIPGVEVEQSMSVRNWEAAPEPAYLVPAGKDIVITVDGTNLTRKTKASLELVAGGLVIAVDEIKIKPGQQDQVALSGSGNGLYYATDGTNEETPEFYAGVDDDDASYTFAATAVGVKRGSTIGLVVDQESGTVLLDADGAKASVGGKAYFALLVGKETPNATRIWGTDSLRLSGRRKEGAYFNYRETPKAGRPLKLEVGPEDGPFRTVKAPYQP</sequence>
<organism evidence="2 3">
    <name type="scientific">Svornostia abyssi</name>
    <dbReference type="NCBI Taxonomy" id="2898438"/>
    <lineage>
        <taxon>Bacteria</taxon>
        <taxon>Bacillati</taxon>
        <taxon>Actinomycetota</taxon>
        <taxon>Thermoleophilia</taxon>
        <taxon>Solirubrobacterales</taxon>
        <taxon>Baekduiaceae</taxon>
        <taxon>Svornostia</taxon>
    </lineage>
</organism>
<evidence type="ECO:0000313" key="2">
    <source>
        <dbReference type="EMBL" id="UUY05065.1"/>
    </source>
</evidence>